<name>A0A947GH98_9CYAN</name>
<keyword evidence="2" id="KW-1185">Reference proteome</keyword>
<reference evidence="1" key="1">
    <citation type="submission" date="2020-11" db="EMBL/GenBank/DDBJ databases">
        <authorList>
            <person name="Konstantinou D."/>
            <person name="Gkelis S."/>
            <person name="Popin R."/>
            <person name="Fewer D."/>
            <person name="Sivonen K."/>
        </authorList>
    </citation>
    <scope>NUCLEOTIDE SEQUENCE</scope>
    <source>
        <strain evidence="1">TAU-MAC 1115</strain>
    </source>
</reference>
<dbReference type="AlphaFoldDB" id="A0A947GH98"/>
<organism evidence="1 2">
    <name type="scientific">Leptothoe spongobia TAU-MAC 1115</name>
    <dbReference type="NCBI Taxonomy" id="1967444"/>
    <lineage>
        <taxon>Bacteria</taxon>
        <taxon>Bacillati</taxon>
        <taxon>Cyanobacteriota</taxon>
        <taxon>Cyanophyceae</taxon>
        <taxon>Nodosilineales</taxon>
        <taxon>Cymatolegaceae</taxon>
        <taxon>Leptothoe</taxon>
        <taxon>Leptothoe spongobia</taxon>
    </lineage>
</organism>
<reference evidence="1" key="2">
    <citation type="journal article" date="2021" name="Mar. Drugs">
        <title>Genome Reduction and Secondary Metabolism of the Marine Sponge-Associated Cyanobacterium Leptothoe.</title>
        <authorList>
            <person name="Konstantinou D."/>
            <person name="Popin R.V."/>
            <person name="Fewer D.P."/>
            <person name="Sivonen K."/>
            <person name="Gkelis S."/>
        </authorList>
    </citation>
    <scope>NUCLEOTIDE SEQUENCE</scope>
    <source>
        <strain evidence="1">TAU-MAC 1115</strain>
    </source>
</reference>
<comment type="caution">
    <text evidence="1">The sequence shown here is derived from an EMBL/GenBank/DDBJ whole genome shotgun (WGS) entry which is preliminary data.</text>
</comment>
<gene>
    <name evidence="1" type="ORF">IXB50_05275</name>
</gene>
<accession>A0A947GH98</accession>
<dbReference type="RefSeq" id="WP_215607904.1">
    <property type="nucleotide sequence ID" value="NZ_JADOES010000007.1"/>
</dbReference>
<dbReference type="Proteomes" id="UP000717364">
    <property type="component" value="Unassembled WGS sequence"/>
</dbReference>
<proteinExistence type="predicted"/>
<evidence type="ECO:0000313" key="2">
    <source>
        <dbReference type="Proteomes" id="UP000717364"/>
    </source>
</evidence>
<sequence length="81" mass="9430">MIRQMAWLPQDEGKEKILHLRIERGTPWRPYTMFPQFTIPDHMAIGSRGFSTFQKLLREGWEIIATENANQLSLLNDSEAA</sequence>
<dbReference type="EMBL" id="JADOES010000007">
    <property type="protein sequence ID" value="MBT9314829.1"/>
    <property type="molecule type" value="Genomic_DNA"/>
</dbReference>
<protein>
    <submittedName>
        <fullName evidence="1">Uncharacterized protein</fullName>
    </submittedName>
</protein>
<evidence type="ECO:0000313" key="1">
    <source>
        <dbReference type="EMBL" id="MBT9314829.1"/>
    </source>
</evidence>